<name>A0A6C0DLG6_9ZZZZ</name>
<organism evidence="1">
    <name type="scientific">viral metagenome</name>
    <dbReference type="NCBI Taxonomy" id="1070528"/>
    <lineage>
        <taxon>unclassified sequences</taxon>
        <taxon>metagenomes</taxon>
        <taxon>organismal metagenomes</taxon>
    </lineage>
</organism>
<proteinExistence type="predicted"/>
<evidence type="ECO:0000313" key="1">
    <source>
        <dbReference type="EMBL" id="QHT17407.1"/>
    </source>
</evidence>
<reference evidence="1" key="1">
    <citation type="journal article" date="2020" name="Nature">
        <title>Giant virus diversity and host interactions through global metagenomics.</title>
        <authorList>
            <person name="Schulz F."/>
            <person name="Roux S."/>
            <person name="Paez-Espino D."/>
            <person name="Jungbluth S."/>
            <person name="Walsh D.A."/>
            <person name="Denef V.J."/>
            <person name="McMahon K.D."/>
            <person name="Konstantinidis K.T."/>
            <person name="Eloe-Fadrosh E.A."/>
            <person name="Kyrpides N.C."/>
            <person name="Woyke T."/>
        </authorList>
    </citation>
    <scope>NUCLEOTIDE SEQUENCE</scope>
    <source>
        <strain evidence="1">GVMAG-M-3300023174-24</strain>
    </source>
</reference>
<dbReference type="EMBL" id="MN739634">
    <property type="protein sequence ID" value="QHT17407.1"/>
    <property type="molecule type" value="Genomic_DNA"/>
</dbReference>
<evidence type="ECO:0008006" key="2">
    <source>
        <dbReference type="Google" id="ProtNLM"/>
    </source>
</evidence>
<dbReference type="AlphaFoldDB" id="A0A6C0DLG6"/>
<sequence length="340" mass="40705">MENHNSILTIISCNTNSDIKIRSLIHNIKYFLEISSEIAIINSSEFKSVELEKKVENMYKNVIINDTLTDDQCYDYKNKYEDINNLNNDELRDHWINTGKKENRSITNITHNIYFHYIPNDIFVCHGKWIYYLNKIHFEKFKNIILTNDSFIVTRPLLDFKQLINPDKEMVALLESYQISHHYPDFLRAYNVSGIQKLLKHYEKNKNNITDFLSVINNYEIKSSHIFNNIDILYKFPNKEPVNIHNDHVYLRTYLYKKYYPIVKIKRLISTCYFDNKLPSDFNSDNYRMLNLDLQSFSNKDATKHFLQCGMSEGRLYKKNQQIILPNYLINYMKFIGFEL</sequence>
<protein>
    <recommendedName>
        <fullName evidence="2">Nucleotide-diphospho-sugar transferase domain-containing protein</fullName>
    </recommendedName>
</protein>
<accession>A0A6C0DLG6</accession>